<accession>A0A4U1CAN2</accession>
<reference evidence="2 3" key="1">
    <citation type="submission" date="2019-04" db="EMBL/GenBank/DDBJ databases">
        <title>Pedobacter sp. AR-3-17 sp. nov., isolated from Arctic soil.</title>
        <authorList>
            <person name="Dahal R.H."/>
            <person name="Kim D.-U."/>
        </authorList>
    </citation>
    <scope>NUCLEOTIDE SEQUENCE [LARGE SCALE GENOMIC DNA]</scope>
    <source>
        <strain evidence="2 3">AR-3-17</strain>
    </source>
</reference>
<keyword evidence="3" id="KW-1185">Reference proteome</keyword>
<dbReference type="Proteomes" id="UP000308181">
    <property type="component" value="Unassembled WGS sequence"/>
</dbReference>
<protein>
    <submittedName>
        <fullName evidence="2">Uncharacterized protein</fullName>
    </submittedName>
</protein>
<organism evidence="2 3">
    <name type="scientific">Pedobacter cryophilus</name>
    <dbReference type="NCBI Taxonomy" id="2571271"/>
    <lineage>
        <taxon>Bacteria</taxon>
        <taxon>Pseudomonadati</taxon>
        <taxon>Bacteroidota</taxon>
        <taxon>Sphingobacteriia</taxon>
        <taxon>Sphingobacteriales</taxon>
        <taxon>Sphingobacteriaceae</taxon>
        <taxon>Pedobacter</taxon>
    </lineage>
</organism>
<gene>
    <name evidence="2" type="ORF">FA046_03525</name>
</gene>
<evidence type="ECO:0000313" key="3">
    <source>
        <dbReference type="Proteomes" id="UP000308181"/>
    </source>
</evidence>
<comment type="caution">
    <text evidence="2">The sequence shown here is derived from an EMBL/GenBank/DDBJ whole genome shotgun (WGS) entry which is preliminary data.</text>
</comment>
<proteinExistence type="predicted"/>
<feature type="transmembrane region" description="Helical" evidence="1">
    <location>
        <begin position="140"/>
        <end position="157"/>
    </location>
</feature>
<keyword evidence="1" id="KW-0472">Membrane</keyword>
<sequence length="166" mass="18979">MNPIEDRIWDYIDGFCSLEEQETISQLIVHDPVYRDKYEELIALQQSLTQLELDEPSMAFTNKVMDKIALQSQPLTAKSLIDKRIIYGISALFGFMLLACLIVLLKEINWSAAIALPENLTVNYNQIGSKFVLSSGIKTGLMYSFFMFDIVAGLMILDKYLRKRLV</sequence>
<name>A0A4U1CAN2_9SPHI</name>
<dbReference type="AlphaFoldDB" id="A0A4U1CAN2"/>
<evidence type="ECO:0000313" key="2">
    <source>
        <dbReference type="EMBL" id="TKC00758.1"/>
    </source>
</evidence>
<dbReference type="RefSeq" id="WP_136824964.1">
    <property type="nucleotide sequence ID" value="NZ_SWBP01000001.1"/>
</dbReference>
<keyword evidence="1" id="KW-1133">Transmembrane helix</keyword>
<keyword evidence="1" id="KW-0812">Transmembrane</keyword>
<feature type="transmembrane region" description="Helical" evidence="1">
    <location>
        <begin position="85"/>
        <end position="105"/>
    </location>
</feature>
<dbReference type="EMBL" id="SWBP01000001">
    <property type="protein sequence ID" value="TKC00758.1"/>
    <property type="molecule type" value="Genomic_DNA"/>
</dbReference>
<evidence type="ECO:0000256" key="1">
    <source>
        <dbReference type="SAM" id="Phobius"/>
    </source>
</evidence>
<dbReference type="OrthoDB" id="796197at2"/>